<dbReference type="VEuPathDB" id="CryptoDB:Cvel_13044"/>
<accession>A0A0G4IC48</accession>
<protein>
    <recommendedName>
        <fullName evidence="2">Knr4/Smi1-like domain-containing protein</fullName>
    </recommendedName>
</protein>
<organism evidence="1">
    <name type="scientific">Chromera velia CCMP2878</name>
    <dbReference type="NCBI Taxonomy" id="1169474"/>
    <lineage>
        <taxon>Eukaryota</taxon>
        <taxon>Sar</taxon>
        <taxon>Alveolata</taxon>
        <taxon>Colpodellida</taxon>
        <taxon>Chromeraceae</taxon>
        <taxon>Chromera</taxon>
    </lineage>
</organism>
<name>A0A0G4IC48_9ALVE</name>
<dbReference type="AlphaFoldDB" id="A0A0G4IC48"/>
<evidence type="ECO:0000313" key="1">
    <source>
        <dbReference type="EMBL" id="CEM54779.1"/>
    </source>
</evidence>
<reference evidence="1" key="1">
    <citation type="submission" date="2014-11" db="EMBL/GenBank/DDBJ databases">
        <authorList>
            <person name="Otto D Thomas"/>
            <person name="Naeem Raeece"/>
        </authorList>
    </citation>
    <scope>NUCLEOTIDE SEQUENCE</scope>
</reference>
<sequence>MPKQKKKLDFVPLHPDDWDRFQREHATPSQLSGVSPVTGLSLQETARRLEMSTPFPPSYTRLMSVVGPIKEPHSEVPRLLQLSEVQKFSETEYGKMIIDCYCSEGEWVDQEREGFTMRHLESCLLISSTDGDSCLLLNPEKVDKAGEWQAVFFANWVPGAMPFPSFGAMMKFCHNEGEE</sequence>
<proteinExistence type="predicted"/>
<dbReference type="EMBL" id="CDMZ01005816">
    <property type="protein sequence ID" value="CEM54779.1"/>
    <property type="molecule type" value="Genomic_DNA"/>
</dbReference>
<gene>
    <name evidence="1" type="ORF">Cvel_13044</name>
</gene>
<evidence type="ECO:0008006" key="2">
    <source>
        <dbReference type="Google" id="ProtNLM"/>
    </source>
</evidence>